<accession>A0ABY3F7K7</accession>
<dbReference type="Proteomes" id="UP000317938">
    <property type="component" value="Unassembled WGS sequence"/>
</dbReference>
<keyword evidence="2" id="KW-1185">Reference proteome</keyword>
<organism evidence="1 2">
    <name type="scientific">Pseudoalteromonas neustonica</name>
    <dbReference type="NCBI Taxonomy" id="1840331"/>
    <lineage>
        <taxon>Bacteria</taxon>
        <taxon>Pseudomonadati</taxon>
        <taxon>Pseudomonadota</taxon>
        <taxon>Gammaproteobacteria</taxon>
        <taxon>Alteromonadales</taxon>
        <taxon>Pseudoalteromonadaceae</taxon>
        <taxon>Pseudoalteromonas</taxon>
    </lineage>
</organism>
<dbReference type="RefSeq" id="WP_145242673.1">
    <property type="nucleotide sequence ID" value="NZ_VNFF01000034.1"/>
</dbReference>
<gene>
    <name evidence="1" type="ORF">FQP85_22150</name>
</gene>
<comment type="caution">
    <text evidence="1">The sequence shown here is derived from an EMBL/GenBank/DDBJ whole genome shotgun (WGS) entry which is preliminary data.</text>
</comment>
<sequence>MKNADMPAMPQPIAMNENECLSVDEHQGDRSLSGLTKRETVAMHILAGICANPNYEPEQQRHFDLATEDALRQTESFFKGLEL</sequence>
<proteinExistence type="predicted"/>
<reference evidence="1 2" key="1">
    <citation type="submission" date="2019-07" db="EMBL/GenBank/DDBJ databases">
        <title>Diversity of Bacteria from Kongsfjorden, Arctic.</title>
        <authorList>
            <person name="Yu Y."/>
        </authorList>
    </citation>
    <scope>NUCLEOTIDE SEQUENCE [LARGE SCALE GENOMIC DNA]</scope>
    <source>
        <strain evidence="1 2">SM1927</strain>
    </source>
</reference>
<dbReference type="EMBL" id="VNFF01000034">
    <property type="protein sequence ID" value="TVU79896.1"/>
    <property type="molecule type" value="Genomic_DNA"/>
</dbReference>
<name>A0ABY3F7K7_9GAMM</name>
<evidence type="ECO:0000313" key="2">
    <source>
        <dbReference type="Proteomes" id="UP000317938"/>
    </source>
</evidence>
<evidence type="ECO:0000313" key="1">
    <source>
        <dbReference type="EMBL" id="TVU79896.1"/>
    </source>
</evidence>
<protein>
    <submittedName>
        <fullName evidence="1">Uncharacterized protein</fullName>
    </submittedName>
</protein>